<dbReference type="Proteomes" id="UP000679848">
    <property type="component" value="Plasmid pMM59_01"/>
</dbReference>
<keyword evidence="1" id="KW-0812">Transmembrane</keyword>
<evidence type="ECO:0008006" key="4">
    <source>
        <dbReference type="Google" id="ProtNLM"/>
    </source>
</evidence>
<geneLocation type="plasmid" evidence="2 3">
    <name>pMM59_01</name>
</geneLocation>
<feature type="transmembrane region" description="Helical" evidence="1">
    <location>
        <begin position="27"/>
        <end position="49"/>
    </location>
</feature>
<dbReference type="InterPro" id="IPR025664">
    <property type="entry name" value="Spore_III_AC/AD"/>
</dbReference>
<keyword evidence="1" id="KW-1133">Transmembrane helix</keyword>
<evidence type="ECO:0000313" key="3">
    <source>
        <dbReference type="Proteomes" id="UP000679848"/>
    </source>
</evidence>
<protein>
    <recommendedName>
        <fullName evidence="4">Stage III sporulation protein AD</fullName>
    </recommendedName>
</protein>
<evidence type="ECO:0000313" key="2">
    <source>
        <dbReference type="EMBL" id="BCK85814.1"/>
    </source>
</evidence>
<organism evidence="2 3">
    <name type="scientific">Pusillibacter faecalis</name>
    <dbReference type="NCBI Taxonomy" id="2714358"/>
    <lineage>
        <taxon>Bacteria</taxon>
        <taxon>Bacillati</taxon>
        <taxon>Bacillota</taxon>
        <taxon>Clostridia</taxon>
        <taxon>Eubacteriales</taxon>
        <taxon>Oscillospiraceae</taxon>
        <taxon>Pusillibacter</taxon>
    </lineage>
</organism>
<accession>A0A830ZZ11</accession>
<feature type="transmembrane region" description="Helical" evidence="1">
    <location>
        <begin position="61"/>
        <end position="78"/>
    </location>
</feature>
<feature type="transmembrane region" description="Helical" evidence="1">
    <location>
        <begin position="98"/>
        <end position="119"/>
    </location>
</feature>
<gene>
    <name evidence="2" type="ORF">MM59RIKEN_31330</name>
</gene>
<dbReference type="EMBL" id="AP023421">
    <property type="protein sequence ID" value="BCK85814.1"/>
    <property type="molecule type" value="Genomic_DNA"/>
</dbReference>
<name>A0A830ZZ11_9FIRM</name>
<evidence type="ECO:0000256" key="1">
    <source>
        <dbReference type="SAM" id="Phobius"/>
    </source>
</evidence>
<keyword evidence="2" id="KW-0614">Plasmid</keyword>
<keyword evidence="3" id="KW-1185">Reference proteome</keyword>
<sequence length="123" mass="12612">MTALCLVGALLAVVVRRGSPEMALLLALGAVVVVLLSLAGTVEELLSFFNELGERSGISQQLLIPLYKTVGIALVVKVGGELCRDAGESALAAVVETAGAACALLAALPLLRAVLSLLLEFIE</sequence>
<dbReference type="Pfam" id="PF06686">
    <property type="entry name" value="SpoIIIAC"/>
    <property type="match status" value="2"/>
</dbReference>
<dbReference type="AlphaFoldDB" id="A0A830ZZ11"/>
<reference evidence="2" key="1">
    <citation type="submission" date="2020-09" db="EMBL/GenBank/DDBJ databases">
        <title>New species isolated from human feces.</title>
        <authorList>
            <person name="Kitahara M."/>
            <person name="Shigeno Y."/>
            <person name="Shime M."/>
            <person name="Matsumoto Y."/>
            <person name="Nakamura S."/>
            <person name="Motooka D."/>
            <person name="Fukuoka S."/>
            <person name="Nishikawa H."/>
            <person name="Benno Y."/>
        </authorList>
    </citation>
    <scope>NUCLEOTIDE SEQUENCE</scope>
    <source>
        <strain evidence="2">MM59</strain>
        <plasmid evidence="2">pMM59_01</plasmid>
    </source>
</reference>
<keyword evidence="1" id="KW-0472">Membrane</keyword>
<dbReference type="KEGG" id="pfaa:MM59RIKEN_31330"/>
<proteinExistence type="predicted"/>